<dbReference type="PANTHER" id="PTHR33240:SF8">
    <property type="entry name" value="OS03G0439900 PROTEIN"/>
    <property type="match status" value="1"/>
</dbReference>
<dbReference type="Proteomes" id="UP000287651">
    <property type="component" value="Unassembled WGS sequence"/>
</dbReference>
<feature type="region of interest" description="Disordered" evidence="1">
    <location>
        <begin position="45"/>
        <end position="64"/>
    </location>
</feature>
<dbReference type="AlphaFoldDB" id="A0A426X3H4"/>
<accession>A0A426X3H4</accession>
<evidence type="ECO:0000313" key="2">
    <source>
        <dbReference type="EMBL" id="RRT34021.1"/>
    </source>
</evidence>
<evidence type="ECO:0000313" key="3">
    <source>
        <dbReference type="Proteomes" id="UP000287651"/>
    </source>
</evidence>
<protein>
    <submittedName>
        <fullName evidence="2">Uncharacterized protein</fullName>
    </submittedName>
</protein>
<name>A0A426X3H4_ENSVE</name>
<gene>
    <name evidence="2" type="ORF">B296_00035912</name>
</gene>
<dbReference type="EMBL" id="AMZH03027731">
    <property type="protein sequence ID" value="RRT34021.1"/>
    <property type="molecule type" value="Genomic_DNA"/>
</dbReference>
<organism evidence="2 3">
    <name type="scientific">Ensete ventricosum</name>
    <name type="common">Abyssinian banana</name>
    <name type="synonym">Musa ensete</name>
    <dbReference type="NCBI Taxonomy" id="4639"/>
    <lineage>
        <taxon>Eukaryota</taxon>
        <taxon>Viridiplantae</taxon>
        <taxon>Streptophyta</taxon>
        <taxon>Embryophyta</taxon>
        <taxon>Tracheophyta</taxon>
        <taxon>Spermatophyta</taxon>
        <taxon>Magnoliopsida</taxon>
        <taxon>Liliopsida</taxon>
        <taxon>Zingiberales</taxon>
        <taxon>Musaceae</taxon>
        <taxon>Ensete</taxon>
    </lineage>
</organism>
<evidence type="ECO:0000256" key="1">
    <source>
        <dbReference type="SAM" id="MobiDB-lite"/>
    </source>
</evidence>
<reference evidence="2 3" key="1">
    <citation type="journal article" date="2014" name="Agronomy (Basel)">
        <title>A Draft Genome Sequence for Ensete ventricosum, the Drought-Tolerant Tree Against Hunger.</title>
        <authorList>
            <person name="Harrison J."/>
            <person name="Moore K.A."/>
            <person name="Paszkiewicz K."/>
            <person name="Jones T."/>
            <person name="Grant M."/>
            <person name="Ambacheew D."/>
            <person name="Muzemil S."/>
            <person name="Studholme D.J."/>
        </authorList>
    </citation>
    <scope>NUCLEOTIDE SEQUENCE [LARGE SCALE GENOMIC DNA]</scope>
</reference>
<dbReference type="PANTHER" id="PTHR33240">
    <property type="entry name" value="OS08G0508500 PROTEIN"/>
    <property type="match status" value="1"/>
</dbReference>
<comment type="caution">
    <text evidence="2">The sequence shown here is derived from an EMBL/GenBank/DDBJ whole genome shotgun (WGS) entry which is preliminary data.</text>
</comment>
<proteinExistence type="predicted"/>
<sequence>MIGIRPSRLFWSLVEQPPMTVPKMLQRANQYVIIETLVVEKCKDQKHPWAEPSRGPPSGLPRRRMERGEQTIPQSFNIEDLIHRGHLDRYIMTPRELSLRPKGPVERHIDKRPRPRNDPRFTFEFESDYSDHDNSLVVMTHIANAYIRRIMIDTENSADILYLDAFHKLGMTNQDLVPMTSTLTGFIDDTITPVGNSPCNFRR</sequence>